<reference evidence="5 6" key="1">
    <citation type="journal article" date="2014" name="BMC Genomics">
        <title>Comparative genomics of the major fungal agents of human and animal Sporotrichosis: Sporothrix schenckii and Sporothrix brasiliensis.</title>
        <authorList>
            <person name="Teixeira M.M."/>
            <person name="de Almeida L.G."/>
            <person name="Kubitschek-Barreira P."/>
            <person name="Alves F.L."/>
            <person name="Kioshima E.S."/>
            <person name="Abadio A.K."/>
            <person name="Fernandes L."/>
            <person name="Derengowski L.S."/>
            <person name="Ferreira K.S."/>
            <person name="Souza R.C."/>
            <person name="Ruiz J.C."/>
            <person name="de Andrade N.C."/>
            <person name="Paes H.C."/>
            <person name="Nicola A.M."/>
            <person name="Albuquerque P."/>
            <person name="Gerber A.L."/>
            <person name="Martins V.P."/>
            <person name="Peconick L.D."/>
            <person name="Neto A.V."/>
            <person name="Chaucanez C.B."/>
            <person name="Silva P.A."/>
            <person name="Cunha O.L."/>
            <person name="de Oliveira F.F."/>
            <person name="dos Santos T.C."/>
            <person name="Barros A.L."/>
            <person name="Soares M.A."/>
            <person name="de Oliveira L.M."/>
            <person name="Marini M.M."/>
            <person name="Villalobos-Duno H."/>
            <person name="Cunha M.M."/>
            <person name="de Hoog S."/>
            <person name="da Silveira J.F."/>
            <person name="Henrissat B."/>
            <person name="Nino-Vega G.A."/>
            <person name="Cisalpino P.S."/>
            <person name="Mora-Montes H.M."/>
            <person name="Almeida S.R."/>
            <person name="Stajich J.E."/>
            <person name="Lopes-Bezerra L.M."/>
            <person name="Vasconcelos A.T."/>
            <person name="Felipe M.S."/>
        </authorList>
    </citation>
    <scope>NUCLEOTIDE SEQUENCE [LARGE SCALE GENOMIC DNA]</scope>
    <source>
        <strain evidence="5 6">1099-18</strain>
    </source>
</reference>
<feature type="domain" description="Cwf19-like C-terminal" evidence="4">
    <location>
        <begin position="464"/>
        <end position="591"/>
    </location>
</feature>
<feature type="domain" description="Cwf19-like protein C-terminal" evidence="3">
    <location>
        <begin position="600"/>
        <end position="702"/>
    </location>
</feature>
<dbReference type="PANTHER" id="PTHR12072:SF5">
    <property type="entry name" value="CWF19-LIKE PROTEIN 2"/>
    <property type="match status" value="1"/>
</dbReference>
<dbReference type="RefSeq" id="XP_016587575.1">
    <property type="nucleotide sequence ID" value="XM_016735322.1"/>
</dbReference>
<comment type="similarity">
    <text evidence="1">Belongs to the CWF19 family.</text>
</comment>
<dbReference type="InterPro" id="IPR040194">
    <property type="entry name" value="Cwf19-like"/>
</dbReference>
<dbReference type="Pfam" id="PF04677">
    <property type="entry name" value="CwfJ_C_1"/>
    <property type="match status" value="1"/>
</dbReference>
<dbReference type="GeneID" id="27670599"/>
<proteinExistence type="inferred from homology"/>
<dbReference type="VEuPathDB" id="FungiDB:SPSK_08734"/>
<dbReference type="InterPro" id="IPR006768">
    <property type="entry name" value="Cwf19-like_C_dom-1"/>
</dbReference>
<dbReference type="GO" id="GO:0071014">
    <property type="term" value="C:post-mRNA release spliceosomal complex"/>
    <property type="evidence" value="ECO:0007669"/>
    <property type="project" value="TreeGrafter"/>
</dbReference>
<dbReference type="AlphaFoldDB" id="A0A0F2M729"/>
<evidence type="ECO:0008006" key="7">
    <source>
        <dbReference type="Google" id="ProtNLM"/>
    </source>
</evidence>
<reference evidence="5 6" key="2">
    <citation type="journal article" date="2015" name="Eukaryot. Cell">
        <title>Asexual propagation of a virulent clone complex in a human and feline outbreak of sporotrichosis.</title>
        <authorList>
            <person name="Teixeira Mde M."/>
            <person name="Rodrigues A.M."/>
            <person name="Tsui C.K."/>
            <person name="de Almeida L.G."/>
            <person name="Van Diepeningen A.D."/>
            <person name="van den Ende B.G."/>
            <person name="Fernandes G.F."/>
            <person name="Kano R."/>
            <person name="Hamelin R.C."/>
            <person name="Lopes-Bezerra L.M."/>
            <person name="Vasconcelos A.T."/>
            <person name="de Hoog S."/>
            <person name="de Camargo Z.P."/>
            <person name="Felipe M.S."/>
        </authorList>
    </citation>
    <scope>NUCLEOTIDE SEQUENCE [LARGE SCALE GENOMIC DNA]</scope>
    <source>
        <strain evidence="5 6">1099-18</strain>
    </source>
</reference>
<dbReference type="InterPro" id="IPR036265">
    <property type="entry name" value="HIT-like_sf"/>
</dbReference>
<feature type="region of interest" description="Disordered" evidence="2">
    <location>
        <begin position="1"/>
        <end position="106"/>
    </location>
</feature>
<dbReference type="InterPro" id="IPR006767">
    <property type="entry name" value="Cwf19-like_C_dom-2"/>
</dbReference>
<dbReference type="KEGG" id="ssck:SPSK_08734"/>
<sequence length="709" mass="80892">MDGLAEFEKTIAIEKANREDLKRKERKYRHRHRHDRHHRHHRSVSSRNRNNRDTTKDHGRDSSSDSDKHIRRVEKGSHGDPRQVDLYDDRKPVDNGGHREKRPRNEEIQVLGAKIQADNPPPARDSWMTAPSGVGIDYVYRSEKEVQVPSTNNTSRHVISERELNSSALQHVNNGKPIDELRDHIQRGTKYIFGDEGSQWRMTKLRGVYTISEKSGRPIEEVAVDRFGSLLEFDDAREEREELERRRLYGKDYALKDKPTGDLHRKRTAQLNQEPLRPEYTSSDSDGDNGGSNLEKGTSGTKASKQQLPYAPTDQTTLNRLRAALMKAKLRKDPNLSTLQLEYDVAVAALSSKTDNGQAVVLDASHSRMLAGTRAEVKSIDTKRGKERGLVEANDDINIEDMMREERRTRGVAGGEALRLAESISKDAKYDNDLEYLDENAEKLARNTHKSESNLKNIAIHEFTKMNRILEACPLCHHEDRKPPYDLPLAPIVSLATRSFLTISTDPELTGAEGGAVIVPTEHHINLLECNDDEWEEIRNFMKSLTRLYHDQGRDVIFYENAAAPHRRMHAALVAVPIPYELGDTAPAFFREAMLTADEEWSQHTKIIDTGKRAREGLGKSAFRKSIAKEMPYFHAWFSIDGGLGHVVEDGDRWPKGDLFAREIIGGMLDVDSSVIKRQGRWTRNDPRCDDFKSRWRKFDWTRIIQGAA</sequence>
<feature type="compositionally biased region" description="Basic residues" evidence="2">
    <location>
        <begin position="24"/>
        <end position="44"/>
    </location>
</feature>
<dbReference type="OrthoDB" id="2113965at2759"/>
<comment type="caution">
    <text evidence="5">The sequence shown here is derived from an EMBL/GenBank/DDBJ whole genome shotgun (WGS) entry which is preliminary data.</text>
</comment>
<dbReference type="Pfam" id="PF04676">
    <property type="entry name" value="CwfJ_C_2"/>
    <property type="match status" value="1"/>
</dbReference>
<evidence type="ECO:0000259" key="4">
    <source>
        <dbReference type="Pfam" id="PF04677"/>
    </source>
</evidence>
<feature type="compositionally biased region" description="Basic and acidic residues" evidence="2">
    <location>
        <begin position="50"/>
        <end position="106"/>
    </location>
</feature>
<evidence type="ECO:0000313" key="5">
    <source>
        <dbReference type="EMBL" id="KJR84899.1"/>
    </source>
</evidence>
<dbReference type="EMBL" id="AXCR01000007">
    <property type="protein sequence ID" value="KJR84899.1"/>
    <property type="molecule type" value="Genomic_DNA"/>
</dbReference>
<organism evidence="5 6">
    <name type="scientific">Sporothrix schenckii 1099-18</name>
    <dbReference type="NCBI Taxonomy" id="1397361"/>
    <lineage>
        <taxon>Eukaryota</taxon>
        <taxon>Fungi</taxon>
        <taxon>Dikarya</taxon>
        <taxon>Ascomycota</taxon>
        <taxon>Pezizomycotina</taxon>
        <taxon>Sordariomycetes</taxon>
        <taxon>Sordariomycetidae</taxon>
        <taxon>Ophiostomatales</taxon>
        <taxon>Ophiostomataceae</taxon>
        <taxon>Sporothrix</taxon>
    </lineage>
</organism>
<dbReference type="PANTHER" id="PTHR12072">
    <property type="entry name" value="CWF19, CELL CYCLE CONTROL PROTEIN"/>
    <property type="match status" value="1"/>
</dbReference>
<dbReference type="Proteomes" id="UP000033710">
    <property type="component" value="Unassembled WGS sequence"/>
</dbReference>
<evidence type="ECO:0000256" key="1">
    <source>
        <dbReference type="ARBA" id="ARBA00006795"/>
    </source>
</evidence>
<feature type="compositionally biased region" description="Polar residues" evidence="2">
    <location>
        <begin position="295"/>
        <end position="316"/>
    </location>
</feature>
<dbReference type="GO" id="GO:0000398">
    <property type="term" value="P:mRNA splicing, via spliceosome"/>
    <property type="evidence" value="ECO:0007669"/>
    <property type="project" value="TreeGrafter"/>
</dbReference>
<evidence type="ECO:0000256" key="2">
    <source>
        <dbReference type="SAM" id="MobiDB-lite"/>
    </source>
</evidence>
<gene>
    <name evidence="5" type="ORF">SPSK_08734</name>
</gene>
<dbReference type="SUPFAM" id="SSF54197">
    <property type="entry name" value="HIT-like"/>
    <property type="match status" value="1"/>
</dbReference>
<feature type="region of interest" description="Disordered" evidence="2">
    <location>
        <begin position="255"/>
        <end position="316"/>
    </location>
</feature>
<evidence type="ECO:0000313" key="6">
    <source>
        <dbReference type="Proteomes" id="UP000033710"/>
    </source>
</evidence>
<name>A0A0F2M729_SPOSC</name>
<evidence type="ECO:0000259" key="3">
    <source>
        <dbReference type="Pfam" id="PF04676"/>
    </source>
</evidence>
<protein>
    <recommendedName>
        <fullName evidence="7">Cell cycle control protein</fullName>
    </recommendedName>
</protein>
<accession>A0A0F2M729</accession>
<feature type="compositionally biased region" description="Basic and acidic residues" evidence="2">
    <location>
        <begin position="1"/>
        <end position="23"/>
    </location>
</feature>